<sequence length="97" mass="10657">MKVSVTRSGGFAGIPRRAAVEFAMRGERSASDDAWAALYRAARIQSGSLADDDGAAHRMRDAFQWTVRLGRQRVDVPDRTLTGPLRELAERVLQEGA</sequence>
<organism evidence="1 2">
    <name type="scientific">Sinomonas terricola</name>
    <dbReference type="NCBI Taxonomy" id="3110330"/>
    <lineage>
        <taxon>Bacteria</taxon>
        <taxon>Bacillati</taxon>
        <taxon>Actinomycetota</taxon>
        <taxon>Actinomycetes</taxon>
        <taxon>Micrococcales</taxon>
        <taxon>Micrococcaceae</taxon>
        <taxon>Sinomonas</taxon>
    </lineage>
</organism>
<comment type="caution">
    <text evidence="1">The sequence shown here is derived from an EMBL/GenBank/DDBJ whole genome shotgun (WGS) entry which is preliminary data.</text>
</comment>
<dbReference type="Pfam" id="PF20242">
    <property type="entry name" value="Emfourin"/>
    <property type="match status" value="1"/>
</dbReference>
<keyword evidence="2" id="KW-1185">Reference proteome</keyword>
<proteinExistence type="predicted"/>
<protein>
    <submittedName>
        <fullName evidence="1">Protealysin inhibitor emfourin</fullName>
    </submittedName>
</protein>
<gene>
    <name evidence="1" type="ORF">SPF06_14270</name>
</gene>
<reference evidence="1 2" key="1">
    <citation type="submission" date="2023-12" db="EMBL/GenBank/DDBJ databases">
        <title>Sinomonas terricola sp. nov, isolated from litchi orchard soil in Guangdong, PR China.</title>
        <authorList>
            <person name="Jiaxin W."/>
            <person name="Yang Z."/>
            <person name="Honghui Z."/>
        </authorList>
    </citation>
    <scope>NUCLEOTIDE SEQUENCE [LARGE SCALE GENOMIC DNA]</scope>
    <source>
        <strain evidence="1 2">JGH33</strain>
    </source>
</reference>
<dbReference type="RefSeq" id="WP_323279787.1">
    <property type="nucleotide sequence ID" value="NZ_JAYGGQ010000011.1"/>
</dbReference>
<dbReference type="EMBL" id="JAYGGQ010000011">
    <property type="protein sequence ID" value="MEA5455896.1"/>
    <property type="molecule type" value="Genomic_DNA"/>
</dbReference>
<evidence type="ECO:0000313" key="1">
    <source>
        <dbReference type="EMBL" id="MEA5455896.1"/>
    </source>
</evidence>
<accession>A0ABU5T848</accession>
<dbReference type="Proteomes" id="UP001304769">
    <property type="component" value="Unassembled WGS sequence"/>
</dbReference>
<name>A0ABU5T848_9MICC</name>
<dbReference type="InterPro" id="IPR049457">
    <property type="entry name" value="Emfourin"/>
</dbReference>
<evidence type="ECO:0000313" key="2">
    <source>
        <dbReference type="Proteomes" id="UP001304769"/>
    </source>
</evidence>